<organism evidence="7 8">
    <name type="scientific">Macrostomum lignano</name>
    <dbReference type="NCBI Taxonomy" id="282301"/>
    <lineage>
        <taxon>Eukaryota</taxon>
        <taxon>Metazoa</taxon>
        <taxon>Spiralia</taxon>
        <taxon>Lophotrochozoa</taxon>
        <taxon>Platyhelminthes</taxon>
        <taxon>Rhabditophora</taxon>
        <taxon>Macrostomorpha</taxon>
        <taxon>Macrostomida</taxon>
        <taxon>Macrostomidae</taxon>
        <taxon>Macrostomum</taxon>
    </lineage>
</organism>
<comment type="cofactor">
    <cofactor evidence="1">
        <name>Zn(2+)</name>
        <dbReference type="ChEBI" id="CHEBI:29105"/>
    </cofactor>
</comment>
<protein>
    <recommendedName>
        <fullName evidence="9">PKS_ER domain-containing protein</fullName>
    </recommendedName>
</protein>
<evidence type="ECO:0000313" key="8">
    <source>
        <dbReference type="Proteomes" id="UP000215902"/>
    </source>
</evidence>
<dbReference type="Proteomes" id="UP000215902">
    <property type="component" value="Unassembled WGS sequence"/>
</dbReference>
<dbReference type="Pfam" id="PF08240">
    <property type="entry name" value="ADH_N"/>
    <property type="match status" value="1"/>
</dbReference>
<dbReference type="SUPFAM" id="SSF51735">
    <property type="entry name" value="NAD(P)-binding Rossmann-fold domains"/>
    <property type="match status" value="1"/>
</dbReference>
<keyword evidence="4" id="KW-0560">Oxidoreductase</keyword>
<dbReference type="PANTHER" id="PTHR43401">
    <property type="entry name" value="L-THREONINE 3-DEHYDROGENASE"/>
    <property type="match status" value="1"/>
</dbReference>
<evidence type="ECO:0008006" key="9">
    <source>
        <dbReference type="Google" id="ProtNLM"/>
    </source>
</evidence>
<evidence type="ECO:0000256" key="3">
    <source>
        <dbReference type="ARBA" id="ARBA00022833"/>
    </source>
</evidence>
<dbReference type="EMBL" id="NIVC01000481">
    <property type="protein sequence ID" value="PAA82305.1"/>
    <property type="molecule type" value="Genomic_DNA"/>
</dbReference>
<dbReference type="InterPro" id="IPR011032">
    <property type="entry name" value="GroES-like_sf"/>
</dbReference>
<name>A0A267G8E0_9PLAT</name>
<evidence type="ECO:0000313" key="7">
    <source>
        <dbReference type="EMBL" id="PAA82305.1"/>
    </source>
</evidence>
<accession>A0A267G8E0</accession>
<comment type="caution">
    <text evidence="7">The sequence shown here is derived from an EMBL/GenBank/DDBJ whole genome shotgun (WGS) entry which is preliminary data.</text>
</comment>
<dbReference type="GO" id="GO:0016491">
    <property type="term" value="F:oxidoreductase activity"/>
    <property type="evidence" value="ECO:0007669"/>
    <property type="project" value="UniProtKB-KW"/>
</dbReference>
<dbReference type="AlphaFoldDB" id="A0A267G8E0"/>
<evidence type="ECO:0000259" key="6">
    <source>
        <dbReference type="Pfam" id="PF16912"/>
    </source>
</evidence>
<dbReference type="SUPFAM" id="SSF50129">
    <property type="entry name" value="GroES-like"/>
    <property type="match status" value="1"/>
</dbReference>
<dbReference type="Gene3D" id="3.40.50.720">
    <property type="entry name" value="NAD(P)-binding Rossmann-like Domain"/>
    <property type="match status" value="1"/>
</dbReference>
<dbReference type="GO" id="GO:0046872">
    <property type="term" value="F:metal ion binding"/>
    <property type="evidence" value="ECO:0007669"/>
    <property type="project" value="UniProtKB-KW"/>
</dbReference>
<keyword evidence="8" id="KW-1185">Reference proteome</keyword>
<keyword evidence="2" id="KW-0479">Metal-binding</keyword>
<reference evidence="7 8" key="1">
    <citation type="submission" date="2017-06" db="EMBL/GenBank/DDBJ databases">
        <title>A platform for efficient transgenesis in Macrostomum lignano, a flatworm model organism for stem cell research.</title>
        <authorList>
            <person name="Berezikov E."/>
        </authorList>
    </citation>
    <scope>NUCLEOTIDE SEQUENCE [LARGE SCALE GENOMIC DNA]</scope>
    <source>
        <strain evidence="7">DV1</strain>
        <tissue evidence="7">Whole organism</tissue>
    </source>
</reference>
<dbReference type="OrthoDB" id="3941538at2759"/>
<evidence type="ECO:0000259" key="5">
    <source>
        <dbReference type="Pfam" id="PF08240"/>
    </source>
</evidence>
<dbReference type="InterPro" id="IPR050129">
    <property type="entry name" value="Zn_alcohol_dh"/>
</dbReference>
<dbReference type="InterPro" id="IPR031640">
    <property type="entry name" value="Glu_dehyd_C"/>
</dbReference>
<feature type="domain" description="Glucose dehydrogenase C-terminal" evidence="6">
    <location>
        <begin position="149"/>
        <end position="338"/>
    </location>
</feature>
<gene>
    <name evidence="7" type="ORF">BOX15_Mlig033943g1</name>
</gene>
<evidence type="ECO:0000256" key="2">
    <source>
        <dbReference type="ARBA" id="ARBA00022723"/>
    </source>
</evidence>
<dbReference type="InterPro" id="IPR036291">
    <property type="entry name" value="NAD(P)-bd_dom_sf"/>
</dbReference>
<feature type="domain" description="Alcohol dehydrogenase-like N-terminal" evidence="5">
    <location>
        <begin position="26"/>
        <end position="143"/>
    </location>
</feature>
<evidence type="ECO:0000256" key="1">
    <source>
        <dbReference type="ARBA" id="ARBA00001947"/>
    </source>
</evidence>
<dbReference type="Gene3D" id="3.90.180.10">
    <property type="entry name" value="Medium-chain alcohol dehydrogenases, catalytic domain"/>
    <property type="match status" value="1"/>
</dbReference>
<dbReference type="STRING" id="282301.A0A267G8E0"/>
<dbReference type="PANTHER" id="PTHR43401:SF2">
    <property type="entry name" value="L-THREONINE 3-DEHYDROGENASE"/>
    <property type="match status" value="1"/>
</dbReference>
<proteinExistence type="predicted"/>
<keyword evidence="3" id="KW-0862">Zinc</keyword>
<sequence length="352" mass="38638">MRGLIFLTADNSLKLKNDLQDPKPNSEEVVVRVSHCGVCGTDLHIMQGHFPVAVETQLVLGHEFTGWLQEANADSKKNQDGNFGTPVFVNPNGRCGYCIGCQEGRVHFCGYRAMGAASVGVGRDGGWAEFVAVPANQVHRMPKDLPMSTGILVEPISCVLHGYDRLFTAGAAKQLDPTDSVLILGAGIIGLLWACLLHQRGYRTIQISDISPERRQVVTNMKLDGMSPKQPTELLSNTYQLIVDCTGVPKALESAYKSLSSGGILCVFGCAPEGVKLNLPYYDLVNREITVVFCRVNQFASDRAIDLTYQLHRQGYLDFNRLGIQVYPLDQHQKAFETLGKRQAPKVAFQLG</sequence>
<dbReference type="InterPro" id="IPR013154">
    <property type="entry name" value="ADH-like_N"/>
</dbReference>
<dbReference type="Pfam" id="PF16912">
    <property type="entry name" value="Glu_dehyd_C"/>
    <property type="match status" value="1"/>
</dbReference>
<evidence type="ECO:0000256" key="4">
    <source>
        <dbReference type="ARBA" id="ARBA00023002"/>
    </source>
</evidence>